<protein>
    <recommendedName>
        <fullName evidence="4">ATP-cone domain-containing protein</fullName>
    </recommendedName>
</protein>
<comment type="caution">
    <text evidence="5">The sequence shown here is derived from an EMBL/GenBank/DDBJ whole genome shotgun (WGS) entry which is preliminary data.</text>
</comment>
<dbReference type="Proteomes" id="UP000176389">
    <property type="component" value="Unassembled WGS sequence"/>
</dbReference>
<dbReference type="GO" id="GO:0005524">
    <property type="term" value="F:ATP binding"/>
    <property type="evidence" value="ECO:0007669"/>
    <property type="project" value="UniProtKB-UniRule"/>
</dbReference>
<name>A0A1G1WC37_9BACT</name>
<keyword evidence="1 3" id="KW-0547">Nucleotide-binding</keyword>
<dbReference type="AlphaFoldDB" id="A0A1G1WC37"/>
<keyword evidence="2 3" id="KW-0067">ATP-binding</keyword>
<sequence>MTLIVKRKGHKEEFDARKVYASVYAACLNVHMHESEAELIGDKVSKEVGEVLKTKVEVTSNHILQLTTDTLRKYSSDAAFMYETHRDVS</sequence>
<proteinExistence type="predicted"/>
<reference evidence="5 6" key="1">
    <citation type="journal article" date="2016" name="Nat. Commun.">
        <title>Thousands of microbial genomes shed light on interconnected biogeochemical processes in an aquifer system.</title>
        <authorList>
            <person name="Anantharaman K."/>
            <person name="Brown C.T."/>
            <person name="Hug L.A."/>
            <person name="Sharon I."/>
            <person name="Castelle C.J."/>
            <person name="Probst A.J."/>
            <person name="Thomas B.C."/>
            <person name="Singh A."/>
            <person name="Wilkins M.J."/>
            <person name="Karaoz U."/>
            <person name="Brodie E.L."/>
            <person name="Williams K.H."/>
            <person name="Hubbard S.S."/>
            <person name="Banfield J.F."/>
        </authorList>
    </citation>
    <scope>NUCLEOTIDE SEQUENCE [LARGE SCALE GENOMIC DNA]</scope>
</reference>
<dbReference type="InterPro" id="IPR005144">
    <property type="entry name" value="ATP-cone_dom"/>
</dbReference>
<evidence type="ECO:0000256" key="3">
    <source>
        <dbReference type="PROSITE-ProRule" id="PRU00492"/>
    </source>
</evidence>
<evidence type="ECO:0000313" key="5">
    <source>
        <dbReference type="EMBL" id="OGY25060.1"/>
    </source>
</evidence>
<dbReference type="PROSITE" id="PS51161">
    <property type="entry name" value="ATP_CONE"/>
    <property type="match status" value="1"/>
</dbReference>
<gene>
    <name evidence="5" type="ORF">A2Z11_00350</name>
</gene>
<dbReference type="Pfam" id="PF03477">
    <property type="entry name" value="ATP-cone"/>
    <property type="match status" value="1"/>
</dbReference>
<evidence type="ECO:0000256" key="1">
    <source>
        <dbReference type="ARBA" id="ARBA00022741"/>
    </source>
</evidence>
<feature type="domain" description="ATP-cone" evidence="4">
    <location>
        <begin position="2"/>
        <end position="89"/>
    </location>
</feature>
<organism evidence="5 6">
    <name type="scientific">Candidatus Woykebacteria bacterium RBG_16_43_9</name>
    <dbReference type="NCBI Taxonomy" id="1802596"/>
    <lineage>
        <taxon>Bacteria</taxon>
        <taxon>Candidatus Woykeibacteriota</taxon>
    </lineage>
</organism>
<evidence type="ECO:0000256" key="2">
    <source>
        <dbReference type="ARBA" id="ARBA00022840"/>
    </source>
</evidence>
<accession>A0A1G1WC37</accession>
<evidence type="ECO:0000313" key="6">
    <source>
        <dbReference type="Proteomes" id="UP000176389"/>
    </source>
</evidence>
<evidence type="ECO:0000259" key="4">
    <source>
        <dbReference type="PROSITE" id="PS51161"/>
    </source>
</evidence>
<dbReference type="EMBL" id="MHCS01000056">
    <property type="protein sequence ID" value="OGY25060.1"/>
    <property type="molecule type" value="Genomic_DNA"/>
</dbReference>